<keyword evidence="3" id="KW-0106">Calcium</keyword>
<evidence type="ECO:0000259" key="7">
    <source>
        <dbReference type="Pfam" id="PF14509"/>
    </source>
</evidence>
<gene>
    <name evidence="8" type="ORF">GCM10011379_18260</name>
</gene>
<feature type="domain" description="Glycosyl-hydrolase 97 catalytic" evidence="5">
    <location>
        <begin position="314"/>
        <end position="506"/>
    </location>
</feature>
<evidence type="ECO:0000313" key="9">
    <source>
        <dbReference type="Proteomes" id="UP000627292"/>
    </source>
</evidence>
<feature type="domain" description="Glycosyl-hydrolase 97 N-terminal" evidence="6">
    <location>
        <begin position="34"/>
        <end position="295"/>
    </location>
</feature>
<evidence type="ECO:0000313" key="8">
    <source>
        <dbReference type="EMBL" id="GGH65287.1"/>
    </source>
</evidence>
<dbReference type="Pfam" id="PF14509">
    <property type="entry name" value="GH97_C"/>
    <property type="match status" value="1"/>
</dbReference>
<evidence type="ECO:0000256" key="1">
    <source>
        <dbReference type="ARBA" id="ARBA00001913"/>
    </source>
</evidence>
<feature type="signal peptide" evidence="4">
    <location>
        <begin position="1"/>
        <end position="22"/>
    </location>
</feature>
<dbReference type="InterPro" id="IPR017853">
    <property type="entry name" value="GH"/>
</dbReference>
<feature type="domain" description="Glycosyl-hydrolase 97 C-terminal oligomerisation" evidence="7">
    <location>
        <begin position="602"/>
        <end position="702"/>
    </location>
</feature>
<sequence>MMKLKKALPLVAGLVLWQHAAAQPPATAVTAAMGNVRMEFTLGRQGNPQYAVWLGSQPVILPSALGLQLQQQQLQKGFVIQGIDSTATDNTWQPVWGETRTIRDQHRQLTIHLQQPATGILLDVVFRVFADGVGFRYAFPRQKGLQHFVVTDEVTAFRLAGDHKAFWIPGDYDTNEYAYTTSKVSAIDNSKMVHASTDIAVRVVPDKHAVQTPLMMKSAKGIYLNIHEAALINYPAMQLHVSTDSLLLRAALVPDALGHKAYLQAPCHTPWRTVVVSDKATDILASKMILNLNEPSRAGDNTTWIKPMKFAGVWWEMQTGQSTWSYAATADSTDATGALIASGKHGANTANVKRYIDFAAANGIAGVLVEGWNVGWEDWFGTWKEEVFDFVKPYPDFDVQQLQQYAAAKGVQLIMHNETSGAATSYERQMDTAFRFMNRFGYPAVKTGYVGRIVPRGEHHDGQWMVNHYQRVAQKALQHQVTVDMHEAVRPTGLHRTYPNWMASEAGRGNEYNAFSNGNAPEHETILPFTRLMGGPMDYTPGIFKLKGYAAAAPDRQVHTTLAKQLALYVTLYSPLQMVSDLPENYAAHTDAFEFIKEVPVDWDDTRIVEAEPGDYITIARKAKGNDNWFAGAITDENARTAIIPLSFLDSNKQYEVTIYEDAANAHWKNNPEAYHIRKEKVTAQTQLRIQLAAGGGAAVSIRPL</sequence>
<dbReference type="Gene3D" id="3.20.20.70">
    <property type="entry name" value="Aldolase class I"/>
    <property type="match status" value="1"/>
</dbReference>
<dbReference type="InterPro" id="IPR029486">
    <property type="entry name" value="GH97_N"/>
</dbReference>
<name>A0A917IVM0_9BACT</name>
<dbReference type="EMBL" id="BMIB01000002">
    <property type="protein sequence ID" value="GGH65287.1"/>
    <property type="molecule type" value="Genomic_DNA"/>
</dbReference>
<dbReference type="AlphaFoldDB" id="A0A917IVM0"/>
<evidence type="ECO:0000259" key="5">
    <source>
        <dbReference type="Pfam" id="PF10566"/>
    </source>
</evidence>
<evidence type="ECO:0000256" key="4">
    <source>
        <dbReference type="SAM" id="SignalP"/>
    </source>
</evidence>
<dbReference type="Pfam" id="PF14508">
    <property type="entry name" value="GH97_N"/>
    <property type="match status" value="1"/>
</dbReference>
<proteinExistence type="predicted"/>
<dbReference type="Gene3D" id="2.70.98.10">
    <property type="match status" value="1"/>
</dbReference>
<keyword evidence="9" id="KW-1185">Reference proteome</keyword>
<comment type="subunit">
    <text evidence="2">Monomer.</text>
</comment>
<dbReference type="InterPro" id="IPR014718">
    <property type="entry name" value="GH-type_carb-bd"/>
</dbReference>
<dbReference type="PANTHER" id="PTHR35803">
    <property type="entry name" value="GLUCAN 1,4-ALPHA-GLUCOSIDASE SUSB-RELATED"/>
    <property type="match status" value="1"/>
</dbReference>
<dbReference type="InterPro" id="IPR013785">
    <property type="entry name" value="Aldolase_TIM"/>
</dbReference>
<dbReference type="InterPro" id="IPR052720">
    <property type="entry name" value="Glycosyl_hydrolase_97"/>
</dbReference>
<dbReference type="RefSeq" id="WP_188951726.1">
    <property type="nucleotide sequence ID" value="NZ_BMIB01000002.1"/>
</dbReference>
<organism evidence="8 9">
    <name type="scientific">Filimonas zeae</name>
    <dbReference type="NCBI Taxonomy" id="1737353"/>
    <lineage>
        <taxon>Bacteria</taxon>
        <taxon>Pseudomonadati</taxon>
        <taxon>Bacteroidota</taxon>
        <taxon>Chitinophagia</taxon>
        <taxon>Chitinophagales</taxon>
        <taxon>Chitinophagaceae</taxon>
        <taxon>Filimonas</taxon>
    </lineage>
</organism>
<reference evidence="8" key="2">
    <citation type="submission" date="2020-09" db="EMBL/GenBank/DDBJ databases">
        <authorList>
            <person name="Sun Q."/>
            <person name="Zhou Y."/>
        </authorList>
    </citation>
    <scope>NUCLEOTIDE SEQUENCE</scope>
    <source>
        <strain evidence="8">CGMCC 1.15290</strain>
    </source>
</reference>
<comment type="cofactor">
    <cofactor evidence="1">
        <name>Ca(2+)</name>
        <dbReference type="ChEBI" id="CHEBI:29108"/>
    </cofactor>
</comment>
<evidence type="ECO:0000259" key="6">
    <source>
        <dbReference type="Pfam" id="PF14508"/>
    </source>
</evidence>
<dbReference type="GO" id="GO:0030246">
    <property type="term" value="F:carbohydrate binding"/>
    <property type="evidence" value="ECO:0007669"/>
    <property type="project" value="InterPro"/>
</dbReference>
<reference evidence="8" key="1">
    <citation type="journal article" date="2014" name="Int. J. Syst. Evol. Microbiol.">
        <title>Complete genome sequence of Corynebacterium casei LMG S-19264T (=DSM 44701T), isolated from a smear-ripened cheese.</title>
        <authorList>
            <consortium name="US DOE Joint Genome Institute (JGI-PGF)"/>
            <person name="Walter F."/>
            <person name="Albersmeier A."/>
            <person name="Kalinowski J."/>
            <person name="Ruckert C."/>
        </authorList>
    </citation>
    <scope>NUCLEOTIDE SEQUENCE</scope>
    <source>
        <strain evidence="8">CGMCC 1.15290</strain>
    </source>
</reference>
<feature type="chain" id="PRO_5037656862" evidence="4">
    <location>
        <begin position="23"/>
        <end position="705"/>
    </location>
</feature>
<dbReference type="InterPro" id="IPR019563">
    <property type="entry name" value="GH97_catalytic"/>
</dbReference>
<comment type="caution">
    <text evidence="8">The sequence shown here is derived from an EMBL/GenBank/DDBJ whole genome shotgun (WGS) entry which is preliminary data.</text>
</comment>
<evidence type="ECO:0000256" key="3">
    <source>
        <dbReference type="ARBA" id="ARBA00022837"/>
    </source>
</evidence>
<evidence type="ECO:0000256" key="2">
    <source>
        <dbReference type="ARBA" id="ARBA00011245"/>
    </source>
</evidence>
<dbReference type="Proteomes" id="UP000627292">
    <property type="component" value="Unassembled WGS sequence"/>
</dbReference>
<accession>A0A917IVM0</accession>
<dbReference type="InterPro" id="IPR029483">
    <property type="entry name" value="GH97_C"/>
</dbReference>
<keyword evidence="4" id="KW-0732">Signal</keyword>
<protein>
    <submittedName>
        <fullName evidence="8">Alpha-glucosidase</fullName>
    </submittedName>
</protein>
<dbReference type="PANTHER" id="PTHR35803:SF1">
    <property type="entry name" value="GLUCAN 1,4-ALPHA-GLUCOSIDASE SUSB"/>
    <property type="match status" value="1"/>
</dbReference>
<dbReference type="SUPFAM" id="SSF51445">
    <property type="entry name" value="(Trans)glycosidases"/>
    <property type="match status" value="1"/>
</dbReference>
<dbReference type="Pfam" id="PF10566">
    <property type="entry name" value="Glyco_hydro_97"/>
    <property type="match status" value="1"/>
</dbReference>